<dbReference type="AlphaFoldDB" id="A0A1F5MJJ5"/>
<accession>A0A1F5MJJ5</accession>
<gene>
    <name evidence="1" type="ORF">A3B49_01895</name>
</gene>
<dbReference type="EMBL" id="MFDO01000016">
    <property type="protein sequence ID" value="OGE65547.1"/>
    <property type="molecule type" value="Genomic_DNA"/>
</dbReference>
<reference evidence="1 2" key="1">
    <citation type="journal article" date="2016" name="Nat. Commun.">
        <title>Thousands of microbial genomes shed light on interconnected biogeochemical processes in an aquifer system.</title>
        <authorList>
            <person name="Anantharaman K."/>
            <person name="Brown C.T."/>
            <person name="Hug L.A."/>
            <person name="Sharon I."/>
            <person name="Castelle C.J."/>
            <person name="Probst A.J."/>
            <person name="Thomas B.C."/>
            <person name="Singh A."/>
            <person name="Wilkins M.J."/>
            <person name="Karaoz U."/>
            <person name="Brodie E.L."/>
            <person name="Williams K.H."/>
            <person name="Hubbard S.S."/>
            <person name="Banfield J.F."/>
        </authorList>
    </citation>
    <scope>NUCLEOTIDE SEQUENCE [LARGE SCALE GENOMIC DNA]</scope>
</reference>
<organism evidence="1 2">
    <name type="scientific">Candidatus Daviesbacteria bacterium RIFCSPLOWO2_01_FULL_40_24</name>
    <dbReference type="NCBI Taxonomy" id="1797787"/>
    <lineage>
        <taxon>Bacteria</taxon>
        <taxon>Candidatus Daviesiibacteriota</taxon>
    </lineage>
</organism>
<proteinExistence type="predicted"/>
<sequence>MPEICLTGQIADLFRLQQEENKRDFIPINDFTSQHSVFNGFLASRLFGSILADLKTSSCRTALSNPSVWEYFFKELRGRVFQDLAFYKLSKQQPVNQTVLSPKHTLTIFHTLYPDIPKKKHRLGLDTLRSVPPHDALIIRDMAGIPITIGACEMTLHDDLGNYRRKYSWYKRHKSRSPDLRYAKCLFIVPQGTKSTPKEKPTLQIISVDFDRMRFNSLMGEVLQISGDASLVKAHLLHTLRNRVLPG</sequence>
<protein>
    <submittedName>
        <fullName evidence="1">Uncharacterized protein</fullName>
    </submittedName>
</protein>
<name>A0A1F5MJJ5_9BACT</name>
<dbReference type="Proteomes" id="UP000178017">
    <property type="component" value="Unassembled WGS sequence"/>
</dbReference>
<comment type="caution">
    <text evidence="1">The sequence shown here is derived from an EMBL/GenBank/DDBJ whole genome shotgun (WGS) entry which is preliminary data.</text>
</comment>
<evidence type="ECO:0000313" key="2">
    <source>
        <dbReference type="Proteomes" id="UP000178017"/>
    </source>
</evidence>
<evidence type="ECO:0000313" key="1">
    <source>
        <dbReference type="EMBL" id="OGE65547.1"/>
    </source>
</evidence>